<comment type="similarity">
    <text evidence="1">Belongs to the sulfatase family.</text>
</comment>
<dbReference type="InterPro" id="IPR024607">
    <property type="entry name" value="Sulfatase_CS"/>
</dbReference>
<evidence type="ECO:0000256" key="2">
    <source>
        <dbReference type="ARBA" id="ARBA00022723"/>
    </source>
</evidence>
<evidence type="ECO:0000256" key="1">
    <source>
        <dbReference type="ARBA" id="ARBA00008779"/>
    </source>
</evidence>
<dbReference type="PROSITE" id="PS00149">
    <property type="entry name" value="SULFATASE_2"/>
    <property type="match status" value="1"/>
</dbReference>
<gene>
    <name evidence="7" type="ORF">HW115_06595</name>
</gene>
<dbReference type="InterPro" id="IPR050738">
    <property type="entry name" value="Sulfatase"/>
</dbReference>
<dbReference type="InterPro" id="IPR017850">
    <property type="entry name" value="Alkaline_phosphatase_core_sf"/>
</dbReference>
<evidence type="ECO:0000313" key="7">
    <source>
        <dbReference type="EMBL" id="NWK55271.1"/>
    </source>
</evidence>
<dbReference type="SUPFAM" id="SSF53649">
    <property type="entry name" value="Alkaline phosphatase-like"/>
    <property type="match status" value="1"/>
</dbReference>
<feature type="chain" id="PRO_5032980199" evidence="5">
    <location>
        <begin position="17"/>
        <end position="486"/>
    </location>
</feature>
<keyword evidence="8" id="KW-1185">Reference proteome</keyword>
<organism evidence="7 8">
    <name type="scientific">Oceaniferula marina</name>
    <dbReference type="NCBI Taxonomy" id="2748318"/>
    <lineage>
        <taxon>Bacteria</taxon>
        <taxon>Pseudomonadati</taxon>
        <taxon>Verrucomicrobiota</taxon>
        <taxon>Verrucomicrobiia</taxon>
        <taxon>Verrucomicrobiales</taxon>
        <taxon>Verrucomicrobiaceae</taxon>
        <taxon>Oceaniferula</taxon>
    </lineage>
</organism>
<dbReference type="PANTHER" id="PTHR42693:SF53">
    <property type="entry name" value="ENDO-4-O-SULFATASE"/>
    <property type="match status" value="1"/>
</dbReference>
<dbReference type="Gene3D" id="3.30.1120.10">
    <property type="match status" value="1"/>
</dbReference>
<dbReference type="GO" id="GO:0046872">
    <property type="term" value="F:metal ion binding"/>
    <property type="evidence" value="ECO:0007669"/>
    <property type="project" value="UniProtKB-KW"/>
</dbReference>
<dbReference type="Pfam" id="PF00884">
    <property type="entry name" value="Sulfatase"/>
    <property type="match status" value="1"/>
</dbReference>
<feature type="domain" description="Sulfatase N-terminal" evidence="6">
    <location>
        <begin position="20"/>
        <end position="395"/>
    </location>
</feature>
<evidence type="ECO:0000256" key="5">
    <source>
        <dbReference type="SAM" id="SignalP"/>
    </source>
</evidence>
<protein>
    <submittedName>
        <fullName evidence="7">Arylsulfatase</fullName>
    </submittedName>
</protein>
<dbReference type="PANTHER" id="PTHR42693">
    <property type="entry name" value="ARYLSULFATASE FAMILY MEMBER"/>
    <property type="match status" value="1"/>
</dbReference>
<accession>A0A851GHD6</accession>
<dbReference type="AlphaFoldDB" id="A0A851GHD6"/>
<evidence type="ECO:0000313" key="8">
    <source>
        <dbReference type="Proteomes" id="UP000557872"/>
    </source>
</evidence>
<dbReference type="Gene3D" id="3.40.720.10">
    <property type="entry name" value="Alkaline Phosphatase, subunit A"/>
    <property type="match status" value="1"/>
</dbReference>
<keyword evidence="3" id="KW-0378">Hydrolase</keyword>
<comment type="caution">
    <text evidence="7">The sequence shown here is derived from an EMBL/GenBank/DDBJ whole genome shotgun (WGS) entry which is preliminary data.</text>
</comment>
<evidence type="ECO:0000256" key="4">
    <source>
        <dbReference type="ARBA" id="ARBA00022837"/>
    </source>
</evidence>
<reference evidence="7 8" key="1">
    <citation type="submission" date="2020-07" db="EMBL/GenBank/DDBJ databases">
        <title>Roseicoccus Jingziensis gen. nov., sp. nov., isolated from coastal seawater.</title>
        <authorList>
            <person name="Feng X."/>
        </authorList>
    </citation>
    <scope>NUCLEOTIDE SEQUENCE [LARGE SCALE GENOMIC DNA]</scope>
    <source>
        <strain evidence="7 8">N1E253</strain>
    </source>
</reference>
<keyword evidence="5" id="KW-0732">Signal</keyword>
<keyword evidence="2" id="KW-0479">Metal-binding</keyword>
<proteinExistence type="inferred from homology"/>
<dbReference type="RefSeq" id="WP_178931795.1">
    <property type="nucleotide sequence ID" value="NZ_JACBAZ010000002.1"/>
</dbReference>
<keyword evidence="4" id="KW-0106">Calcium</keyword>
<name>A0A851GHD6_9BACT</name>
<dbReference type="PROSITE" id="PS00523">
    <property type="entry name" value="SULFATASE_1"/>
    <property type="match status" value="1"/>
</dbReference>
<dbReference type="EMBL" id="JACBAZ010000002">
    <property type="protein sequence ID" value="NWK55271.1"/>
    <property type="molecule type" value="Genomic_DNA"/>
</dbReference>
<evidence type="ECO:0000259" key="6">
    <source>
        <dbReference type="Pfam" id="PF00884"/>
    </source>
</evidence>
<sequence length="486" mass="53433">MKILLTLIALSSLSLASTRPNIIIIYTDDLGYGDLSCYGATAIRTPHIDQLAKDGIRFTDGYAAAATCTPSRYSLLTGKLPFRQNGTGIARGDAKLIINPEHQTLPSMLKQAGYATACIGKWHLGLGDGKAPINWNTKIKPGPNEIGFDYSYIIPATNDRTPCVYLENGRVANLDPSDPLFVSYGKKVGTEPTVKEFPDRVKVKCRPGDHHNGTIHGGVGRIGTMTGGMAARWDDETMADDLAAKAIQYIRKHKDQPFFLYFSTADIHAPRLFHPRFSGKSGLGPRGDMTLQLDDCVGQLTRELTQLKLHQNTLIIFSSDNGPKLEDAYLDGSLAAAQKKNFNPAGPLRGTKYTPYEGGTRVPFIVTWKGTIAAGNSDAVISQVDLLASLAKLTGQSIEPPHQTDSQNHLPALLDHRAAAREFLICGRRTMTIRKGNWKLINSKQPQLYNLKQDLGETKNLASQLPEKVKILQQKLQEEVKRYQLQ</sequence>
<feature type="signal peptide" evidence="5">
    <location>
        <begin position="1"/>
        <end position="16"/>
    </location>
</feature>
<evidence type="ECO:0000256" key="3">
    <source>
        <dbReference type="ARBA" id="ARBA00022801"/>
    </source>
</evidence>
<dbReference type="GO" id="GO:0004065">
    <property type="term" value="F:arylsulfatase activity"/>
    <property type="evidence" value="ECO:0007669"/>
    <property type="project" value="TreeGrafter"/>
</dbReference>
<dbReference type="Proteomes" id="UP000557872">
    <property type="component" value="Unassembled WGS sequence"/>
</dbReference>
<dbReference type="CDD" id="cd16143">
    <property type="entry name" value="ARS_like"/>
    <property type="match status" value="1"/>
</dbReference>
<dbReference type="InterPro" id="IPR000917">
    <property type="entry name" value="Sulfatase_N"/>
</dbReference>